<evidence type="ECO:0000259" key="17">
    <source>
        <dbReference type="Pfam" id="PF16212"/>
    </source>
</evidence>
<dbReference type="OMA" id="FNKHKFF"/>
<feature type="active site" description="4-aspartylphosphate intermediate" evidence="12">
    <location>
        <position position="260"/>
    </location>
</feature>
<evidence type="ECO:0000256" key="7">
    <source>
        <dbReference type="ARBA" id="ARBA00022842"/>
    </source>
</evidence>
<evidence type="ECO:0000256" key="4">
    <source>
        <dbReference type="ARBA" id="ARBA00022723"/>
    </source>
</evidence>
<dbReference type="GO" id="GO:0016887">
    <property type="term" value="F:ATP hydrolysis activity"/>
    <property type="evidence" value="ECO:0007669"/>
    <property type="project" value="InterPro"/>
</dbReference>
<dbReference type="GO" id="GO:0005886">
    <property type="term" value="C:plasma membrane"/>
    <property type="evidence" value="ECO:0007669"/>
    <property type="project" value="TreeGrafter"/>
</dbReference>
<organism evidence="18">
    <name type="scientific">Capitella teleta</name>
    <name type="common">Polychaete worm</name>
    <dbReference type="NCBI Taxonomy" id="283909"/>
    <lineage>
        <taxon>Eukaryota</taxon>
        <taxon>Metazoa</taxon>
        <taxon>Spiralia</taxon>
        <taxon>Lophotrochozoa</taxon>
        <taxon>Annelida</taxon>
        <taxon>Polychaeta</taxon>
        <taxon>Sedentaria</taxon>
        <taxon>Scolecida</taxon>
        <taxon>Capitellidae</taxon>
        <taxon>Capitella</taxon>
    </lineage>
</organism>
<dbReference type="PANTHER" id="PTHR24092">
    <property type="entry name" value="PROBABLE PHOSPHOLIPID-TRANSPORTING ATPASE"/>
    <property type="match status" value="1"/>
</dbReference>
<dbReference type="GO" id="GO:0000287">
    <property type="term" value="F:magnesium ion binding"/>
    <property type="evidence" value="ECO:0007669"/>
    <property type="project" value="UniProtKB-UniRule"/>
</dbReference>
<evidence type="ECO:0000256" key="9">
    <source>
        <dbReference type="ARBA" id="ARBA00022989"/>
    </source>
</evidence>
<dbReference type="OrthoDB" id="377733at2759"/>
<dbReference type="PROSITE" id="PS00154">
    <property type="entry name" value="ATPASE_E1_E2"/>
    <property type="match status" value="1"/>
</dbReference>
<dbReference type="GO" id="GO:0005524">
    <property type="term" value="F:ATP binding"/>
    <property type="evidence" value="ECO:0007669"/>
    <property type="project" value="UniProtKB-UniRule"/>
</dbReference>
<comment type="cofactor">
    <cofactor evidence="14">
        <name>Mg(2+)</name>
        <dbReference type="ChEBI" id="CHEBI:18420"/>
    </cofactor>
</comment>
<feature type="transmembrane region" description="Helical" evidence="15">
    <location>
        <begin position="931"/>
        <end position="953"/>
    </location>
</feature>
<dbReference type="SFLD" id="SFLDS00003">
    <property type="entry name" value="Haloacid_Dehalogenase"/>
    <property type="match status" value="1"/>
</dbReference>
<feature type="transmembrane region" description="Helical" evidence="15">
    <location>
        <begin position="893"/>
        <end position="911"/>
    </location>
</feature>
<dbReference type="STRING" id="283909.R7UQ02"/>
<feature type="binding site" evidence="13">
    <location>
        <position position="689"/>
    </location>
    <ligand>
        <name>ATP</name>
        <dbReference type="ChEBI" id="CHEBI:30616"/>
    </ligand>
</feature>
<evidence type="ECO:0000313" key="20">
    <source>
        <dbReference type="Proteomes" id="UP000014760"/>
    </source>
</evidence>
<feature type="binding site" evidence="13">
    <location>
        <position position="261"/>
    </location>
    <ligand>
        <name>ATP</name>
        <dbReference type="ChEBI" id="CHEBI:30616"/>
    </ligand>
</feature>
<evidence type="ECO:0000256" key="2">
    <source>
        <dbReference type="ARBA" id="ARBA00008109"/>
    </source>
</evidence>
<feature type="binding site" evidence="13">
    <location>
        <position position="543"/>
    </location>
    <ligand>
        <name>ATP</name>
        <dbReference type="ChEBI" id="CHEBI:30616"/>
    </ligand>
</feature>
<proteinExistence type="inferred from homology"/>
<dbReference type="EMBL" id="KB298957">
    <property type="protein sequence ID" value="ELU08569.1"/>
    <property type="molecule type" value="Genomic_DNA"/>
</dbReference>
<keyword evidence="6 13" id="KW-0067">ATP-binding</keyword>
<dbReference type="GO" id="GO:0140326">
    <property type="term" value="F:ATPase-coupled intramembrane lipid transporter activity"/>
    <property type="evidence" value="ECO:0007669"/>
    <property type="project" value="UniProtKB-EC"/>
</dbReference>
<dbReference type="SUPFAM" id="SSF56784">
    <property type="entry name" value="HAD-like"/>
    <property type="match status" value="1"/>
</dbReference>
<accession>R7UQ02</accession>
<feature type="binding site" evidence="13">
    <location>
        <position position="364"/>
    </location>
    <ligand>
        <name>ATP</name>
        <dbReference type="ChEBI" id="CHEBI:30616"/>
    </ligand>
</feature>
<reference evidence="19" key="3">
    <citation type="submission" date="2015-06" db="UniProtKB">
        <authorList>
            <consortium name="EnsemblMetazoa"/>
        </authorList>
    </citation>
    <scope>IDENTIFICATION</scope>
</reference>
<dbReference type="EnsemblMetazoa" id="CapteT180646">
    <property type="protein sequence ID" value="CapteP180646"/>
    <property type="gene ID" value="CapteG180646"/>
</dbReference>
<dbReference type="SFLD" id="SFLDF00027">
    <property type="entry name" value="p-type_atpase"/>
    <property type="match status" value="1"/>
</dbReference>
<dbReference type="SUPFAM" id="SSF81665">
    <property type="entry name" value="Calcium ATPase, transmembrane domain M"/>
    <property type="match status" value="1"/>
</dbReference>
<name>R7UQ02_CAPTE</name>
<dbReference type="GO" id="GO:0007030">
    <property type="term" value="P:Golgi organization"/>
    <property type="evidence" value="ECO:0007669"/>
    <property type="project" value="TreeGrafter"/>
</dbReference>
<protein>
    <recommendedName>
        <fullName evidence="15">Phospholipid-transporting ATPase</fullName>
        <ecNumber evidence="15">7.6.2.1</ecNumber>
    </recommendedName>
</protein>
<dbReference type="HOGENOM" id="CLU_000846_3_2_1"/>
<sequence>MKNDQFVAADILLLSTSEPNSLCYIETAELDGETNLKVRQAIPETAEMADDIVALGHFDGEILGEPPNNRLSKYEGRLNWKNRMYALDNDKILLRGCVLRNTKWCYGLVIFAGEETKLMMNSGQAKFKRTHIDRLMNVLIIGIFIFLCVVCLICTVCCGLWESYVGFFFQDFMPWEDFIPESKASGSASIALMVFFSYIIVLNTVVPISLYVSVEMIRFSHSYWINWDDKMYHAKTDTPAKSRTTTLNEELGQIEYIFSDKTGTLTQNIMTFNKCSINGKAYGDPVDQHGNALDVTERTPKVDFSENPMYEKTFDFYDRRLLDLSNSGDDAVADFFALLALCHTVMPEEKEDGHLEYQAQSPDEAALVGAARNFGFVFRSRTPDSITIEVQGETRVYKLLCILDFNNVRKRMSVILQRNERIMLLCKGADSTIYERLDPADANLMEVTTAHLQDFAQDGLRTLCLAQKEIDSDTYDAWIKRHHEATCAMEDRDDKVSAVYEEIETNLRLIGASAIEDKLQDGVPEAIANLALANIKIWVLTGDKQETAINIGYSCRLLLDEMEEIFVIDGEAYEVVESQLQNAKSEMQKILQQHSMEHQHEQAVTFSNGRMGNKARKAEEFGGFALVVNGHSLVHALTAKMELLLLEVGTLCKAVICCRVTPLQKALVVDLVKRHKKALTLAIGDGANDVSMIKTAHIGVGISGQEGLQAVLASDFSIAQFRYLERLLLVHGRWSYLRMCKFLKYFFYKNFAFTLCHFWYAFFCGFSAQTLYDPFFVSFYNVLYTSLPIMAVGVFDQDVNEEYSLRYPRLYTPGHLDLLFNKKVFAQSVAEGIITSLVLFFIPYGAFADAIQPDGTENAGHKEFGVAVASILIVAVTLRCALDMSYWTGFNHFTVWGSILFYFGFTFFFYANMWGYEYMGVARKVMSTATFWFTMVLTVTILLLPVVAERFYYIDTRPTLTDKVRLKQKISMARTKSGDRIIRRASTMRRSTRSLQRSGYAFAHSQGFGELITSGTNMFVQHNGRLASAGSVRSRPSLPSVKEEALKNAE</sequence>
<feature type="binding site" evidence="13">
    <location>
        <position position="688"/>
    </location>
    <ligand>
        <name>ATP</name>
        <dbReference type="ChEBI" id="CHEBI:30616"/>
    </ligand>
</feature>
<evidence type="ECO:0000256" key="14">
    <source>
        <dbReference type="PIRSR" id="PIRSR606539-3"/>
    </source>
</evidence>
<dbReference type="CDD" id="cd02073">
    <property type="entry name" value="P-type_ATPase_APLT_Dnf-like"/>
    <property type="match status" value="1"/>
</dbReference>
<evidence type="ECO:0000256" key="13">
    <source>
        <dbReference type="PIRSR" id="PIRSR606539-2"/>
    </source>
</evidence>
<evidence type="ECO:0000256" key="15">
    <source>
        <dbReference type="RuleBase" id="RU362033"/>
    </source>
</evidence>
<keyword evidence="20" id="KW-1185">Reference proteome</keyword>
<feature type="binding site" evidence="13">
    <location>
        <position position="262"/>
    </location>
    <ligand>
        <name>ATP</name>
        <dbReference type="ChEBI" id="CHEBI:30616"/>
    </ligand>
</feature>
<keyword evidence="8 15" id="KW-1278">Translocase</keyword>
<dbReference type="InterPro" id="IPR018303">
    <property type="entry name" value="ATPase_P-typ_P_site"/>
</dbReference>
<dbReference type="FunCoup" id="R7UQ02">
    <property type="interactions" value="223"/>
</dbReference>
<feature type="binding site" evidence="13">
    <location>
        <position position="260"/>
    </location>
    <ligand>
        <name>ATP</name>
        <dbReference type="ChEBI" id="CHEBI:30616"/>
    </ligand>
</feature>
<feature type="compositionally biased region" description="Basic and acidic residues" evidence="16">
    <location>
        <begin position="1041"/>
        <end position="1050"/>
    </location>
</feature>
<keyword evidence="10 15" id="KW-0472">Membrane</keyword>
<feature type="transmembrane region" description="Helical" evidence="15">
    <location>
        <begin position="824"/>
        <end position="844"/>
    </location>
</feature>
<gene>
    <name evidence="18" type="ORF">CAPTEDRAFT_180646</name>
</gene>
<dbReference type="Pfam" id="PF13246">
    <property type="entry name" value="Cation_ATPase"/>
    <property type="match status" value="1"/>
</dbReference>
<dbReference type="Proteomes" id="UP000014760">
    <property type="component" value="Unassembled WGS sequence"/>
</dbReference>
<dbReference type="InterPro" id="IPR032630">
    <property type="entry name" value="P_typ_ATPase_c"/>
</dbReference>
<evidence type="ECO:0000256" key="6">
    <source>
        <dbReference type="ARBA" id="ARBA00022840"/>
    </source>
</evidence>
<dbReference type="EMBL" id="AMQN01006692">
    <property type="status" value="NOT_ANNOTATED_CDS"/>
    <property type="molecule type" value="Genomic_DNA"/>
</dbReference>
<feature type="domain" description="P-type ATPase C-terminal" evidence="17">
    <location>
        <begin position="711"/>
        <end position="954"/>
    </location>
</feature>
<feature type="transmembrane region" description="Helical" evidence="15">
    <location>
        <begin position="138"/>
        <end position="169"/>
    </location>
</feature>
<keyword evidence="3 15" id="KW-0812">Transmembrane</keyword>
<dbReference type="FunFam" id="3.40.50.1000:FF:000001">
    <property type="entry name" value="Phospholipid-transporting ATPase IC"/>
    <property type="match status" value="1"/>
</dbReference>
<dbReference type="PANTHER" id="PTHR24092:SF190">
    <property type="entry name" value="PHOSPHOLIPID-TRANSPORTING ATPASE"/>
    <property type="match status" value="1"/>
</dbReference>
<dbReference type="InterPro" id="IPR006539">
    <property type="entry name" value="P-type_ATPase_IV"/>
</dbReference>
<keyword evidence="4 14" id="KW-0479">Metal-binding</keyword>
<evidence type="ECO:0000313" key="19">
    <source>
        <dbReference type="EnsemblMetazoa" id="CapteP180646"/>
    </source>
</evidence>
<evidence type="ECO:0000256" key="10">
    <source>
        <dbReference type="ARBA" id="ARBA00023136"/>
    </source>
</evidence>
<feature type="region of interest" description="Disordered" evidence="16">
    <location>
        <begin position="1030"/>
        <end position="1050"/>
    </location>
</feature>
<dbReference type="InterPro" id="IPR008250">
    <property type="entry name" value="ATPase_P-typ_transduc_dom_A_sf"/>
</dbReference>
<feature type="transmembrane region" description="Helical" evidence="15">
    <location>
        <begin position="774"/>
        <end position="795"/>
    </location>
</feature>
<dbReference type="Gene3D" id="3.40.50.1000">
    <property type="entry name" value="HAD superfamily/HAD-like"/>
    <property type="match status" value="1"/>
</dbReference>
<dbReference type="NCBIfam" id="TIGR01652">
    <property type="entry name" value="ATPase-Plipid"/>
    <property type="match status" value="1"/>
</dbReference>
<keyword evidence="7 14" id="KW-0460">Magnesium</keyword>
<feature type="binding site" evidence="14">
    <location>
        <position position="260"/>
    </location>
    <ligand>
        <name>Mg(2+)</name>
        <dbReference type="ChEBI" id="CHEBI:18420"/>
    </ligand>
</feature>
<dbReference type="FunFam" id="3.40.1110.10:FF:000188">
    <property type="entry name" value="Phospholipid-transporting ATPase"/>
    <property type="match status" value="1"/>
</dbReference>
<feature type="transmembrane region" description="Helical" evidence="15">
    <location>
        <begin position="746"/>
        <end position="768"/>
    </location>
</feature>
<dbReference type="GO" id="GO:0045332">
    <property type="term" value="P:phospholipid translocation"/>
    <property type="evidence" value="ECO:0007669"/>
    <property type="project" value="TreeGrafter"/>
</dbReference>
<dbReference type="GO" id="GO:0005802">
    <property type="term" value="C:trans-Golgi network"/>
    <property type="evidence" value="ECO:0007669"/>
    <property type="project" value="TreeGrafter"/>
</dbReference>
<evidence type="ECO:0000256" key="1">
    <source>
        <dbReference type="ARBA" id="ARBA00004141"/>
    </source>
</evidence>
<keyword evidence="9 15" id="KW-1133">Transmembrane helix</keyword>
<dbReference type="InterPro" id="IPR044492">
    <property type="entry name" value="P_typ_ATPase_HD_dom"/>
</dbReference>
<feature type="binding site" evidence="13">
    <location>
        <position position="542"/>
    </location>
    <ligand>
        <name>ATP</name>
        <dbReference type="ChEBI" id="CHEBI:30616"/>
    </ligand>
</feature>
<feature type="binding site" evidence="14">
    <location>
        <position position="689"/>
    </location>
    <ligand>
        <name>Mg(2+)</name>
        <dbReference type="ChEBI" id="CHEBI:18420"/>
    </ligand>
</feature>
<reference evidence="18 20" key="2">
    <citation type="journal article" date="2013" name="Nature">
        <title>Insights into bilaterian evolution from three spiralian genomes.</title>
        <authorList>
            <person name="Simakov O."/>
            <person name="Marletaz F."/>
            <person name="Cho S.J."/>
            <person name="Edsinger-Gonzales E."/>
            <person name="Havlak P."/>
            <person name="Hellsten U."/>
            <person name="Kuo D.H."/>
            <person name="Larsson T."/>
            <person name="Lv J."/>
            <person name="Arendt D."/>
            <person name="Savage R."/>
            <person name="Osoegawa K."/>
            <person name="de Jong P."/>
            <person name="Grimwood J."/>
            <person name="Chapman J.A."/>
            <person name="Shapiro H."/>
            <person name="Aerts A."/>
            <person name="Otillar R.P."/>
            <person name="Terry A.Y."/>
            <person name="Boore J.L."/>
            <person name="Grigoriev I.V."/>
            <person name="Lindberg D.R."/>
            <person name="Seaver E.C."/>
            <person name="Weisblat D.A."/>
            <person name="Putnam N.H."/>
            <person name="Rokhsar D.S."/>
        </authorList>
    </citation>
    <scope>NUCLEOTIDE SEQUENCE</scope>
    <source>
        <strain evidence="18 20">I ESC-2004</strain>
    </source>
</reference>
<feature type="binding site" evidence="13">
    <location>
        <position position="541"/>
    </location>
    <ligand>
        <name>ATP</name>
        <dbReference type="ChEBI" id="CHEBI:30616"/>
    </ligand>
</feature>
<dbReference type="EC" id="7.6.2.1" evidence="15"/>
<feature type="binding site" evidence="14">
    <location>
        <position position="262"/>
    </location>
    <ligand>
        <name>Mg(2+)</name>
        <dbReference type="ChEBI" id="CHEBI:18420"/>
    </ligand>
</feature>
<dbReference type="Gene3D" id="2.70.150.10">
    <property type="entry name" value="Calcium-transporting ATPase, cytoplasmic transduction domain A"/>
    <property type="match status" value="1"/>
</dbReference>
<dbReference type="Gene3D" id="3.40.1110.10">
    <property type="entry name" value="Calcium-transporting ATPase, cytoplasmic domain N"/>
    <property type="match status" value="1"/>
</dbReference>
<dbReference type="SUPFAM" id="SSF81653">
    <property type="entry name" value="Calcium ATPase, transduction domain A"/>
    <property type="match status" value="1"/>
</dbReference>
<feature type="binding site" evidence="13">
    <location>
        <position position="427"/>
    </location>
    <ligand>
        <name>ATP</name>
        <dbReference type="ChEBI" id="CHEBI:30616"/>
    </ligand>
</feature>
<evidence type="ECO:0000256" key="16">
    <source>
        <dbReference type="SAM" id="MobiDB-lite"/>
    </source>
</evidence>
<feature type="transmembrane region" description="Helical" evidence="15">
    <location>
        <begin position="864"/>
        <end position="881"/>
    </location>
</feature>
<dbReference type="SFLD" id="SFLDG00002">
    <property type="entry name" value="C1.7:_P-type_atpase_like"/>
    <property type="match status" value="1"/>
</dbReference>
<keyword evidence="5 13" id="KW-0547">Nucleotide-binding</keyword>
<reference evidence="20" key="1">
    <citation type="submission" date="2012-12" db="EMBL/GenBank/DDBJ databases">
        <authorList>
            <person name="Hellsten U."/>
            <person name="Grimwood J."/>
            <person name="Chapman J.A."/>
            <person name="Shapiro H."/>
            <person name="Aerts A."/>
            <person name="Otillar R.P."/>
            <person name="Terry A.Y."/>
            <person name="Boore J.L."/>
            <person name="Simakov O."/>
            <person name="Marletaz F."/>
            <person name="Cho S.-J."/>
            <person name="Edsinger-Gonzales E."/>
            <person name="Havlak P."/>
            <person name="Kuo D.-H."/>
            <person name="Larsson T."/>
            <person name="Lv J."/>
            <person name="Arendt D."/>
            <person name="Savage R."/>
            <person name="Osoegawa K."/>
            <person name="de Jong P."/>
            <person name="Lindberg D.R."/>
            <person name="Seaver E.C."/>
            <person name="Weisblat D.A."/>
            <person name="Putnam N.H."/>
            <person name="Grigoriev I.V."/>
            <person name="Rokhsar D.S."/>
        </authorList>
    </citation>
    <scope>NUCLEOTIDE SEQUENCE</scope>
    <source>
        <strain evidence="20">I ESC-2004</strain>
    </source>
</reference>
<dbReference type="InterPro" id="IPR001757">
    <property type="entry name" value="P_typ_ATPase"/>
</dbReference>
<feature type="binding site" evidence="13">
    <location>
        <position position="405"/>
    </location>
    <ligand>
        <name>ATP</name>
        <dbReference type="ChEBI" id="CHEBI:30616"/>
    </ligand>
</feature>
<evidence type="ECO:0000256" key="12">
    <source>
        <dbReference type="PIRSR" id="PIRSR606539-1"/>
    </source>
</evidence>
<dbReference type="InterPro" id="IPR023299">
    <property type="entry name" value="ATPase_P-typ_cyto_dom_N"/>
</dbReference>
<dbReference type="InterPro" id="IPR036412">
    <property type="entry name" value="HAD-like_sf"/>
</dbReference>
<dbReference type="PRINTS" id="PR00119">
    <property type="entry name" value="CATATPASE"/>
</dbReference>
<comment type="similarity">
    <text evidence="2 15">Belongs to the cation transport ATPase (P-type) (TC 3.A.3) family. Type IV subfamily.</text>
</comment>
<evidence type="ECO:0000313" key="18">
    <source>
        <dbReference type="EMBL" id="ELU08569.1"/>
    </source>
</evidence>
<dbReference type="FunFam" id="3.40.50.1000:FF:000014">
    <property type="entry name" value="Phospholipid-transporting ATPase"/>
    <property type="match status" value="1"/>
</dbReference>
<comment type="subcellular location">
    <subcellularLocation>
        <location evidence="1 15">Membrane</location>
        <topology evidence="1 15">Multi-pass membrane protein</topology>
    </subcellularLocation>
</comment>
<evidence type="ECO:0000256" key="11">
    <source>
        <dbReference type="ARBA" id="ARBA00034036"/>
    </source>
</evidence>
<evidence type="ECO:0000256" key="3">
    <source>
        <dbReference type="ARBA" id="ARBA00022692"/>
    </source>
</evidence>
<dbReference type="NCBIfam" id="TIGR01494">
    <property type="entry name" value="ATPase_P-type"/>
    <property type="match status" value="1"/>
</dbReference>
<dbReference type="SUPFAM" id="SSF81660">
    <property type="entry name" value="Metal cation-transporting ATPase, ATP-binding domain N"/>
    <property type="match status" value="1"/>
</dbReference>
<evidence type="ECO:0000256" key="5">
    <source>
        <dbReference type="ARBA" id="ARBA00022741"/>
    </source>
</evidence>
<feature type="binding site" evidence="13">
    <location>
        <position position="659"/>
    </location>
    <ligand>
        <name>ATP</name>
        <dbReference type="ChEBI" id="CHEBI:30616"/>
    </ligand>
</feature>
<dbReference type="InterPro" id="IPR023298">
    <property type="entry name" value="ATPase_P-typ_TM_dom_sf"/>
</dbReference>
<feature type="binding site" evidence="13">
    <location>
        <position position="665"/>
    </location>
    <ligand>
        <name>ATP</name>
        <dbReference type="ChEBI" id="CHEBI:30616"/>
    </ligand>
</feature>
<dbReference type="InterPro" id="IPR023214">
    <property type="entry name" value="HAD_sf"/>
</dbReference>
<feature type="transmembrane region" description="Helical" evidence="15">
    <location>
        <begin position="189"/>
        <end position="212"/>
    </location>
</feature>
<evidence type="ECO:0000256" key="8">
    <source>
        <dbReference type="ARBA" id="ARBA00022967"/>
    </source>
</evidence>
<feature type="binding site" evidence="13">
    <location>
        <position position="461"/>
    </location>
    <ligand>
        <name>ATP</name>
        <dbReference type="ChEBI" id="CHEBI:30616"/>
    </ligand>
</feature>
<dbReference type="Pfam" id="PF16212">
    <property type="entry name" value="PhoLip_ATPase_C"/>
    <property type="match status" value="1"/>
</dbReference>
<feature type="binding site" evidence="14">
    <location>
        <position position="685"/>
    </location>
    <ligand>
        <name>Mg(2+)</name>
        <dbReference type="ChEBI" id="CHEBI:18420"/>
    </ligand>
</feature>
<dbReference type="AlphaFoldDB" id="R7UQ02"/>
<comment type="catalytic activity">
    <reaction evidence="11 15">
        <text>ATP + H2O + phospholipidSide 1 = ADP + phosphate + phospholipidSide 2.</text>
        <dbReference type="EC" id="7.6.2.1"/>
    </reaction>
</comment>